<keyword evidence="1" id="KW-0805">Transcription regulation</keyword>
<dbReference type="NCBIfam" id="TIGR02937">
    <property type="entry name" value="sigma70-ECF"/>
    <property type="match status" value="1"/>
</dbReference>
<dbReference type="InterPro" id="IPR013325">
    <property type="entry name" value="RNA_pol_sigma_r2"/>
</dbReference>
<dbReference type="Proteomes" id="UP000307217">
    <property type="component" value="Unassembled WGS sequence"/>
</dbReference>
<dbReference type="SUPFAM" id="SSF88659">
    <property type="entry name" value="Sigma3 and sigma4 domains of RNA polymerase sigma factors"/>
    <property type="match status" value="1"/>
</dbReference>
<dbReference type="InterPro" id="IPR000943">
    <property type="entry name" value="RNA_pol_sigma70"/>
</dbReference>
<dbReference type="Gene3D" id="1.20.140.160">
    <property type="match status" value="1"/>
</dbReference>
<dbReference type="CDD" id="cd06171">
    <property type="entry name" value="Sigma70_r4"/>
    <property type="match status" value="1"/>
</dbReference>
<sequence length="229" mass="26378">MSNDEEALWHKWSSSKCQFARNALFDMHKNWSELESVVLSKKLRIAGVDVSDYISFGHEGLLLAISNFDPYAGYLFKTYAQYRVKGNILNQVFKYSDQSYAYSKLNGVTNVPNEQKEPLTVVSSEDELVSLIETFSTQYLIEFENDKSENGQGLFHGYFSSPEMHCLKEQCKNKIQLLPQKQKEVLTLHYFDFIEFKGISNLLNLSVSRVSQLHKDALENLTLYIERGS</sequence>
<dbReference type="SUPFAM" id="SSF88946">
    <property type="entry name" value="Sigma2 domain of RNA polymerase sigma factors"/>
    <property type="match status" value="1"/>
</dbReference>
<dbReference type="PANTHER" id="PTHR30385">
    <property type="entry name" value="SIGMA FACTOR F FLAGELLAR"/>
    <property type="match status" value="1"/>
</dbReference>
<reference evidence="7" key="2">
    <citation type="submission" date="2019-06" db="EMBL/GenBank/DDBJ databases">
        <title>Co-occurence of chitin degradation, pigmentation and bioactivity in marine Pseudoalteromonas.</title>
        <authorList>
            <person name="Sonnenschein E.C."/>
            <person name="Bech P.K."/>
        </authorList>
    </citation>
    <scope>NUCLEOTIDE SEQUENCE [LARGE SCALE GENOMIC DNA]</scope>
    <source>
        <strain evidence="7">S3790</strain>
    </source>
</reference>
<evidence type="ECO:0000256" key="2">
    <source>
        <dbReference type="ARBA" id="ARBA00023082"/>
    </source>
</evidence>
<keyword evidence="3" id="KW-0238">DNA-binding</keyword>
<dbReference type="Gene3D" id="1.10.1740.10">
    <property type="match status" value="1"/>
</dbReference>
<comment type="caution">
    <text evidence="6">The sequence shown here is derived from an EMBL/GenBank/DDBJ whole genome shotgun (WGS) entry which is preliminary data.</text>
</comment>
<protein>
    <recommendedName>
        <fullName evidence="5">RNA polymerase sigma-70 region 4 domain-containing protein</fullName>
    </recommendedName>
</protein>
<dbReference type="PANTHER" id="PTHR30385:SF7">
    <property type="entry name" value="RNA POLYMERASE SIGMA FACTOR FLIA"/>
    <property type="match status" value="1"/>
</dbReference>
<dbReference type="RefSeq" id="WP_138592764.1">
    <property type="nucleotide sequence ID" value="NZ_PNBX01000073.1"/>
</dbReference>
<gene>
    <name evidence="6" type="ORF">CWC19_15865</name>
</gene>
<organism evidence="6 7">
    <name type="scientific">Pseudoalteromonas aurantia</name>
    <dbReference type="NCBI Taxonomy" id="43654"/>
    <lineage>
        <taxon>Bacteria</taxon>
        <taxon>Pseudomonadati</taxon>
        <taxon>Pseudomonadota</taxon>
        <taxon>Gammaproteobacteria</taxon>
        <taxon>Alteromonadales</taxon>
        <taxon>Pseudoalteromonadaceae</taxon>
        <taxon>Pseudoalteromonas</taxon>
    </lineage>
</organism>
<feature type="domain" description="RNA polymerase sigma-70 region 4" evidence="5">
    <location>
        <begin position="176"/>
        <end position="221"/>
    </location>
</feature>
<evidence type="ECO:0000313" key="6">
    <source>
        <dbReference type="EMBL" id="TMO66639.1"/>
    </source>
</evidence>
<dbReference type="OrthoDB" id="8481770at2"/>
<dbReference type="EMBL" id="PNBX01000073">
    <property type="protein sequence ID" value="TMO66639.1"/>
    <property type="molecule type" value="Genomic_DNA"/>
</dbReference>
<name>A0A5S3V6C1_9GAMM</name>
<proteinExistence type="predicted"/>
<dbReference type="GO" id="GO:0006352">
    <property type="term" value="P:DNA-templated transcription initiation"/>
    <property type="evidence" value="ECO:0007669"/>
    <property type="project" value="InterPro"/>
</dbReference>
<dbReference type="GO" id="GO:0003677">
    <property type="term" value="F:DNA binding"/>
    <property type="evidence" value="ECO:0007669"/>
    <property type="project" value="UniProtKB-KW"/>
</dbReference>
<accession>A0A5S3V6C1</accession>
<evidence type="ECO:0000313" key="7">
    <source>
        <dbReference type="Proteomes" id="UP000307217"/>
    </source>
</evidence>
<evidence type="ECO:0000259" key="5">
    <source>
        <dbReference type="Pfam" id="PF04545"/>
    </source>
</evidence>
<dbReference type="InterPro" id="IPR007630">
    <property type="entry name" value="RNA_pol_sigma70_r4"/>
</dbReference>
<dbReference type="PRINTS" id="PR00046">
    <property type="entry name" value="SIGMA70FCT"/>
</dbReference>
<evidence type="ECO:0000256" key="1">
    <source>
        <dbReference type="ARBA" id="ARBA00023015"/>
    </source>
</evidence>
<keyword evidence="4" id="KW-0804">Transcription</keyword>
<evidence type="ECO:0000256" key="3">
    <source>
        <dbReference type="ARBA" id="ARBA00023125"/>
    </source>
</evidence>
<dbReference type="GO" id="GO:0016987">
    <property type="term" value="F:sigma factor activity"/>
    <property type="evidence" value="ECO:0007669"/>
    <property type="project" value="UniProtKB-KW"/>
</dbReference>
<keyword evidence="2" id="KW-0731">Sigma factor</keyword>
<evidence type="ECO:0000256" key="4">
    <source>
        <dbReference type="ARBA" id="ARBA00023163"/>
    </source>
</evidence>
<dbReference type="AlphaFoldDB" id="A0A5S3V6C1"/>
<dbReference type="InterPro" id="IPR013324">
    <property type="entry name" value="RNA_pol_sigma_r3/r4-like"/>
</dbReference>
<reference evidence="6 7" key="1">
    <citation type="submission" date="2018-01" db="EMBL/GenBank/DDBJ databases">
        <authorList>
            <person name="Paulsen S."/>
            <person name="Gram L.K."/>
        </authorList>
    </citation>
    <scope>NUCLEOTIDE SEQUENCE [LARGE SCALE GENOMIC DNA]</scope>
    <source>
        <strain evidence="6 7">S3790</strain>
    </source>
</reference>
<dbReference type="Pfam" id="PF04545">
    <property type="entry name" value="Sigma70_r4"/>
    <property type="match status" value="1"/>
</dbReference>
<dbReference type="InterPro" id="IPR014284">
    <property type="entry name" value="RNA_pol_sigma-70_dom"/>
</dbReference>